<dbReference type="AlphaFoldDB" id="A0A8J8PEL1"/>
<protein>
    <recommendedName>
        <fullName evidence="4 14">Vitamin B12-dependent ribonucleotide reductase</fullName>
        <ecNumber evidence="3 14">1.17.4.1</ecNumber>
    </recommendedName>
</protein>
<dbReference type="SUPFAM" id="SSF51998">
    <property type="entry name" value="PFL-like glycyl radical enzymes"/>
    <property type="match status" value="1"/>
</dbReference>
<dbReference type="NCBIfam" id="TIGR02504">
    <property type="entry name" value="NrdJ_Z"/>
    <property type="match status" value="1"/>
</dbReference>
<dbReference type="InterPro" id="IPR008926">
    <property type="entry name" value="RNR_R1-su_N"/>
</dbReference>
<evidence type="ECO:0000256" key="2">
    <source>
        <dbReference type="ARBA" id="ARBA00007405"/>
    </source>
</evidence>
<gene>
    <name evidence="18" type="ORF">A3207_04490</name>
</gene>
<dbReference type="EMBL" id="LVVT01000024">
    <property type="protein sequence ID" value="TQS81139.1"/>
    <property type="molecule type" value="Genomic_DNA"/>
</dbReference>
<dbReference type="PANTHER" id="PTHR43371:SF1">
    <property type="entry name" value="RIBONUCLEOSIDE-DIPHOSPHATE REDUCTASE"/>
    <property type="match status" value="1"/>
</dbReference>
<comment type="function">
    <text evidence="12 14">Catalyzes the reduction of ribonucleotides to deoxyribonucleotides. May function to provide a pool of deoxyribonucleotide precursors for DNA repair during oxygen limitation and/or for immediate growth after restoration of oxygen.</text>
</comment>
<evidence type="ECO:0000259" key="16">
    <source>
        <dbReference type="Pfam" id="PF02867"/>
    </source>
</evidence>
<keyword evidence="6 14" id="KW-0237">DNA synthesis</keyword>
<proteinExistence type="inferred from homology"/>
<dbReference type="CDD" id="cd20336">
    <property type="entry name" value="Rcat_RBR"/>
    <property type="match status" value="1"/>
</dbReference>
<feature type="domain" description="TSCPD" evidence="17">
    <location>
        <begin position="587"/>
        <end position="689"/>
    </location>
</feature>
<evidence type="ECO:0000313" key="18">
    <source>
        <dbReference type="EMBL" id="TQS81139.1"/>
    </source>
</evidence>
<keyword evidence="8" id="KW-0067">ATP-binding</keyword>
<dbReference type="Gene3D" id="3.20.70.20">
    <property type="match status" value="1"/>
</dbReference>
<dbReference type="GO" id="GO:0009263">
    <property type="term" value="P:deoxyribonucleotide biosynthetic process"/>
    <property type="evidence" value="ECO:0007669"/>
    <property type="project" value="InterPro"/>
</dbReference>
<keyword evidence="5 14" id="KW-0846">Cobalamin</keyword>
<evidence type="ECO:0000256" key="11">
    <source>
        <dbReference type="ARBA" id="ARBA00023285"/>
    </source>
</evidence>
<evidence type="ECO:0000256" key="12">
    <source>
        <dbReference type="ARBA" id="ARBA00025437"/>
    </source>
</evidence>
<dbReference type="InterPro" id="IPR000788">
    <property type="entry name" value="RNR_lg_C"/>
</dbReference>
<dbReference type="InterPro" id="IPR050862">
    <property type="entry name" value="RdRp_reductase_class-2"/>
</dbReference>
<evidence type="ECO:0000256" key="6">
    <source>
        <dbReference type="ARBA" id="ARBA00022634"/>
    </source>
</evidence>
<dbReference type="SUPFAM" id="SSF48168">
    <property type="entry name" value="R1 subunit of ribonucleotide reductase, N-terminal domain"/>
    <property type="match status" value="1"/>
</dbReference>
<dbReference type="RefSeq" id="WP_400195194.1">
    <property type="nucleotide sequence ID" value="NZ_CAYAYE010000021.1"/>
</dbReference>
<dbReference type="Proteomes" id="UP000752814">
    <property type="component" value="Unassembled WGS sequence"/>
</dbReference>
<keyword evidence="11 14" id="KW-0170">Cobalt</keyword>
<dbReference type="FunFam" id="3.20.70.20:FF:000018">
    <property type="entry name" value="Vitamin B12-dependent ribonucleotide reductase"/>
    <property type="match status" value="1"/>
</dbReference>
<dbReference type="GO" id="GO:0004748">
    <property type="term" value="F:ribonucleoside-diphosphate reductase activity, thioredoxin disulfide as acceptor"/>
    <property type="evidence" value="ECO:0007669"/>
    <property type="project" value="UniProtKB-EC"/>
</dbReference>
<evidence type="ECO:0000256" key="10">
    <source>
        <dbReference type="ARBA" id="ARBA00023157"/>
    </source>
</evidence>
<evidence type="ECO:0000259" key="15">
    <source>
        <dbReference type="Pfam" id="PF00317"/>
    </source>
</evidence>
<dbReference type="Pfam" id="PF02867">
    <property type="entry name" value="Ribonuc_red_lgC"/>
    <property type="match status" value="2"/>
</dbReference>
<feature type="domain" description="Ribonucleotide reductase large subunit C-terminal" evidence="16">
    <location>
        <begin position="407"/>
        <end position="554"/>
    </location>
</feature>
<dbReference type="EC" id="1.17.4.1" evidence="3 14"/>
<organism evidence="18 19">
    <name type="scientific">Candidatus Methanomassiliicoccus intestinalis</name>
    <dbReference type="NCBI Taxonomy" id="1406512"/>
    <lineage>
        <taxon>Archaea</taxon>
        <taxon>Methanobacteriati</taxon>
        <taxon>Thermoplasmatota</taxon>
        <taxon>Thermoplasmata</taxon>
        <taxon>Methanomassiliicoccales</taxon>
        <taxon>Methanomassiliicoccaceae</taxon>
        <taxon>Methanomassiliicoccus</taxon>
    </lineage>
</organism>
<name>A0A8J8PEL1_9ARCH</name>
<dbReference type="NCBIfam" id="NF006417">
    <property type="entry name" value="PRK08665.1"/>
    <property type="match status" value="1"/>
</dbReference>
<evidence type="ECO:0000313" key="19">
    <source>
        <dbReference type="Proteomes" id="UP000752814"/>
    </source>
</evidence>
<evidence type="ECO:0000256" key="7">
    <source>
        <dbReference type="ARBA" id="ARBA00022741"/>
    </source>
</evidence>
<evidence type="ECO:0000256" key="5">
    <source>
        <dbReference type="ARBA" id="ARBA00022628"/>
    </source>
</evidence>
<comment type="caution">
    <text evidence="18">The sequence shown here is derived from an EMBL/GenBank/DDBJ whole genome shotgun (WGS) entry which is preliminary data.</text>
</comment>
<comment type="catalytic activity">
    <reaction evidence="13 14">
        <text>a 2'-deoxyribonucleoside 5'-diphosphate + [thioredoxin]-disulfide + H2O = a ribonucleoside 5'-diphosphate + [thioredoxin]-dithiol</text>
        <dbReference type="Rhea" id="RHEA:23252"/>
        <dbReference type="Rhea" id="RHEA-COMP:10698"/>
        <dbReference type="Rhea" id="RHEA-COMP:10700"/>
        <dbReference type="ChEBI" id="CHEBI:15377"/>
        <dbReference type="ChEBI" id="CHEBI:29950"/>
        <dbReference type="ChEBI" id="CHEBI:50058"/>
        <dbReference type="ChEBI" id="CHEBI:57930"/>
        <dbReference type="ChEBI" id="CHEBI:73316"/>
        <dbReference type="EC" id="1.17.4.1"/>
    </reaction>
</comment>
<evidence type="ECO:0000256" key="1">
    <source>
        <dbReference type="ARBA" id="ARBA00001922"/>
    </source>
</evidence>
<evidence type="ECO:0000256" key="3">
    <source>
        <dbReference type="ARBA" id="ARBA00012274"/>
    </source>
</evidence>
<dbReference type="Pfam" id="PF12637">
    <property type="entry name" value="TSCPD"/>
    <property type="match status" value="1"/>
</dbReference>
<evidence type="ECO:0000256" key="13">
    <source>
        <dbReference type="ARBA" id="ARBA00047754"/>
    </source>
</evidence>
<evidence type="ECO:0000256" key="4">
    <source>
        <dbReference type="ARBA" id="ARBA00014409"/>
    </source>
</evidence>
<sequence length="748" mass="82634">MGISKNAQVVLERRYLIKDKDGNTIETVDEMFHRVADAIASSEKMYENGEDAGKLAEVFYDMMTKLEFLPNSPTLMNAGKDLGQLSACFVLPVDDSMESIFEAIKQAALIHKSGGGTGFSFSRLRCEGSVVNSTGGVASGPISFMKVFNVATEAVKQGGSRRGANMGILRIDHPDILKFIDCKSNNKEITNFNISVGLTEAFMKAAEKGDDYDLVDPHTKVTVGKLNAAKVFDKIVEAAWRNGEPGIIFLDRLNRDNIVPSQGEIESTNPCGEQPLLPYESCNLGSINLTKMLKKNGKSWEFDWKKVEKTVKNAVHFLDNVIDVNKYPIEEIDFTTKQTRKIGLGVMGWADSLLMMKIPYNSTEAIELGERLMKFINEVGREKSQEIAVKRGTFPLFEESILPKDKPQRNGTITTIAPTGTLSIIAECSSGVEPIFGYVFVRNIMDGTEMLEVNSVLKEELERRGLYSEALMKRIAKEGSIAHIEEIPEDIRRVFVSSHDISPEDHIRMQAAFQKYTDNAVSKTVNFSHAATEEDVAEVYKLAFRLGCKGVTIYRDGSRDEQVLNIGKVNKDEEIPAEELTGRIVPRGRPDVVSGVTERVQIGCGKLYITANYDDKGICEIFTNTGKAGGCPSQSEATSRLASIALRSGIDVKTIVSQLKGIRCPSTVRQPGLKCTSCPDAIARTIEKIYNKHIELGYWDPDAISVSSLMEDDHVLTHMIKFCPECGEAVEHEGGCVICRQCGYSKCN</sequence>
<keyword evidence="7 14" id="KW-0547">Nucleotide-binding</keyword>
<dbReference type="GO" id="GO:0031419">
    <property type="term" value="F:cobalamin binding"/>
    <property type="evidence" value="ECO:0007669"/>
    <property type="project" value="UniProtKB-KW"/>
</dbReference>
<reference evidence="18" key="1">
    <citation type="submission" date="2016-03" db="EMBL/GenBank/DDBJ databases">
        <authorList>
            <person name="Borrel G."/>
            <person name="Mccann A."/>
            <person name="O'Toole P.W."/>
        </authorList>
    </citation>
    <scope>NUCLEOTIDE SEQUENCE</scope>
    <source>
        <strain evidence="18">183</strain>
    </source>
</reference>
<feature type="domain" description="Ribonucleotide reductase large subunit C-terminal" evidence="16">
    <location>
        <begin position="86"/>
        <end position="402"/>
    </location>
</feature>
<evidence type="ECO:0000256" key="8">
    <source>
        <dbReference type="ARBA" id="ARBA00022840"/>
    </source>
</evidence>
<feature type="domain" description="Ribonucleotide reductase large subunit N-terminal" evidence="15">
    <location>
        <begin position="4"/>
        <end position="83"/>
    </location>
</feature>
<accession>A0A8J8PEL1</accession>
<evidence type="ECO:0000259" key="17">
    <source>
        <dbReference type="Pfam" id="PF12637"/>
    </source>
</evidence>
<dbReference type="UniPathway" id="UPA00326"/>
<dbReference type="InterPro" id="IPR013509">
    <property type="entry name" value="RNR_lsu_N"/>
</dbReference>
<dbReference type="GO" id="GO:0005524">
    <property type="term" value="F:ATP binding"/>
    <property type="evidence" value="ECO:0007669"/>
    <property type="project" value="UniProtKB-KW"/>
</dbReference>
<keyword evidence="10" id="KW-1015">Disulfide bond</keyword>
<dbReference type="CDD" id="cd02888">
    <property type="entry name" value="RNR_II_dimer"/>
    <property type="match status" value="1"/>
</dbReference>
<comment type="similarity">
    <text evidence="2 14">Belongs to the ribonucleoside diphosphate reductase class-2 family.</text>
</comment>
<keyword evidence="9 14" id="KW-0560">Oxidoreductase</keyword>
<dbReference type="PANTHER" id="PTHR43371">
    <property type="entry name" value="VITAMIN B12-DEPENDENT RIBONUCLEOTIDE REDUCTASE"/>
    <property type="match status" value="1"/>
</dbReference>
<evidence type="ECO:0000256" key="9">
    <source>
        <dbReference type="ARBA" id="ARBA00023002"/>
    </source>
</evidence>
<dbReference type="PRINTS" id="PR01183">
    <property type="entry name" value="RIBORDTASEM1"/>
</dbReference>
<dbReference type="Pfam" id="PF00317">
    <property type="entry name" value="Ribonuc_red_lgN"/>
    <property type="match status" value="1"/>
</dbReference>
<dbReference type="InterPro" id="IPR024434">
    <property type="entry name" value="TSCPD_dom"/>
</dbReference>
<dbReference type="GO" id="GO:0071897">
    <property type="term" value="P:DNA biosynthetic process"/>
    <property type="evidence" value="ECO:0007669"/>
    <property type="project" value="UniProtKB-KW"/>
</dbReference>
<comment type="cofactor">
    <cofactor evidence="1 14">
        <name>adenosylcob(III)alamin</name>
        <dbReference type="ChEBI" id="CHEBI:18408"/>
    </cofactor>
</comment>
<evidence type="ECO:0000256" key="14">
    <source>
        <dbReference type="RuleBase" id="RU364064"/>
    </source>
</evidence>
<dbReference type="InterPro" id="IPR013344">
    <property type="entry name" value="RNR_NrdJ/NrdZ"/>
</dbReference>